<dbReference type="PANTHER" id="PTHR22896:SF3">
    <property type="entry name" value="CDK5 AND ABL1 ENZYME SUBSTRATE 2"/>
    <property type="match status" value="1"/>
</dbReference>
<dbReference type="FunFam" id="1.10.472.10:FF:000020">
    <property type="entry name" value="CDK5 and ABL1 enzyme substrate 1"/>
    <property type="match status" value="1"/>
</dbReference>
<accession>A0A8C7DBY0</accession>
<dbReference type="Proteomes" id="UP000694557">
    <property type="component" value="Unassembled WGS sequence"/>
</dbReference>
<dbReference type="Gene3D" id="1.10.472.10">
    <property type="entry name" value="Cyclin-like"/>
    <property type="match status" value="1"/>
</dbReference>
<dbReference type="PIRSF" id="PIRSF025798">
    <property type="entry name" value="Cables"/>
    <property type="match status" value="1"/>
</dbReference>
<dbReference type="InterPro" id="IPR036915">
    <property type="entry name" value="Cyclin-like_sf"/>
</dbReference>
<dbReference type="GO" id="GO:0005829">
    <property type="term" value="C:cytosol"/>
    <property type="evidence" value="ECO:0007669"/>
    <property type="project" value="UniProtKB-ARBA"/>
</dbReference>
<dbReference type="RefSeq" id="XP_031650699.1">
    <property type="nucleotide sequence ID" value="XM_031794839.1"/>
</dbReference>
<evidence type="ECO:0000256" key="5">
    <source>
        <dbReference type="SAM" id="MobiDB-lite"/>
    </source>
</evidence>
<dbReference type="InterPro" id="IPR006671">
    <property type="entry name" value="Cyclin_N"/>
</dbReference>
<dbReference type="GeneTree" id="ENSGT00400000022086"/>
<evidence type="ECO:0000313" key="8">
    <source>
        <dbReference type="Proteomes" id="UP000694557"/>
    </source>
</evidence>
<evidence type="ECO:0000256" key="4">
    <source>
        <dbReference type="ARBA" id="ARBA00023306"/>
    </source>
</evidence>
<protein>
    <submittedName>
        <fullName evidence="7">Cdk5 and Abl enzyme substrate 2b</fullName>
    </submittedName>
</protein>
<keyword evidence="2" id="KW-0597">Phosphoprotein</keyword>
<evidence type="ECO:0000256" key="1">
    <source>
        <dbReference type="ARBA" id="ARBA00008742"/>
    </source>
</evidence>
<reference evidence="7" key="2">
    <citation type="submission" date="2025-09" db="UniProtKB">
        <authorList>
            <consortium name="Ensembl"/>
        </authorList>
    </citation>
    <scope>IDENTIFICATION</scope>
</reference>
<keyword evidence="8" id="KW-1185">Reference proteome</keyword>
<dbReference type="GeneID" id="109884413"/>
<sequence>MAAAACTTVNNAAVNNTTNPQKQHRRKSRDTRRRQAALFFLSNISLDGRPVQQTYHGNRDSELLGGDIGATVAGMLTVSSYGTFTNLPTSVSCGTVGNVCAVPGLGVITVPPILVLPSDSFNDGTTEVFLERRGGSFSSQGNLLSPSGLLPTPLGRRKSSTLLSVQSCNSVTSEPGRSRTRNLLGSPRHHPVKKVHFIKNMRQYDTRGSRIVLICAKRSLCAAFSVLPYGESFHISDSKLDRCRHSSGNISTSLEMMPGLEGFELEPYGKTVSYAQFLYPTNALVRQKTPSVDITLQVPLNQVTRNSNPRNYTPTRLNCNVGLDLGVDEASDYDPNLLSDPQWPCGKHKRVLIFASYMTTVIEYVKPSDLKKDMNETFKEKFPQVKLTLSKIRSLKREMRTVGDDCGLQAVTVAMAFVYFEKLVLQGRLNKHNRKLISGACVLLAAKISSDLKKQDVTQLIDKLEERFRISRRELIPFEFTILVALEMALYLPERAIMPHYRRLVQQN</sequence>
<evidence type="ECO:0000256" key="3">
    <source>
        <dbReference type="ARBA" id="ARBA00022618"/>
    </source>
</evidence>
<dbReference type="Pfam" id="PF00134">
    <property type="entry name" value="Cyclin_N"/>
    <property type="match status" value="1"/>
</dbReference>
<keyword evidence="3" id="KW-0132">Cell division</keyword>
<evidence type="ECO:0000259" key="6">
    <source>
        <dbReference type="Pfam" id="PF00134"/>
    </source>
</evidence>
<keyword evidence="4" id="KW-0131">Cell cycle</keyword>
<feature type="compositionally biased region" description="Low complexity" evidence="5">
    <location>
        <begin position="1"/>
        <end position="19"/>
    </location>
</feature>
<feature type="domain" description="Cyclin N-terminal" evidence="6">
    <location>
        <begin position="398"/>
        <end position="490"/>
    </location>
</feature>
<gene>
    <name evidence="7" type="primary">LOC109884413</name>
</gene>
<proteinExistence type="inferred from homology"/>
<dbReference type="InterPro" id="IPR012388">
    <property type="entry name" value="CABLES1/2"/>
</dbReference>
<dbReference type="KEGG" id="oki:109884413"/>
<dbReference type="SUPFAM" id="SSF47954">
    <property type="entry name" value="Cyclin-like"/>
    <property type="match status" value="1"/>
</dbReference>
<reference evidence="7" key="1">
    <citation type="submission" date="2025-08" db="UniProtKB">
        <authorList>
            <consortium name="Ensembl"/>
        </authorList>
    </citation>
    <scope>IDENTIFICATION</scope>
</reference>
<dbReference type="Ensembl" id="ENSOKIT00005011907.1">
    <property type="protein sequence ID" value="ENSOKIP00005011174.1"/>
    <property type="gene ID" value="ENSOKIG00005005047.1"/>
</dbReference>
<evidence type="ECO:0000256" key="2">
    <source>
        <dbReference type="ARBA" id="ARBA00022553"/>
    </source>
</evidence>
<evidence type="ECO:0000313" key="7">
    <source>
        <dbReference type="Ensembl" id="ENSOKIP00005011174.1"/>
    </source>
</evidence>
<feature type="compositionally biased region" description="Basic residues" evidence="5">
    <location>
        <begin position="22"/>
        <end position="32"/>
    </location>
</feature>
<dbReference type="AlphaFoldDB" id="A0A8C7DBY0"/>
<organism evidence="7 8">
    <name type="scientific">Oncorhynchus kisutch</name>
    <name type="common">Coho salmon</name>
    <name type="synonym">Salmo kisutch</name>
    <dbReference type="NCBI Taxonomy" id="8019"/>
    <lineage>
        <taxon>Eukaryota</taxon>
        <taxon>Metazoa</taxon>
        <taxon>Chordata</taxon>
        <taxon>Craniata</taxon>
        <taxon>Vertebrata</taxon>
        <taxon>Euteleostomi</taxon>
        <taxon>Actinopterygii</taxon>
        <taxon>Neopterygii</taxon>
        <taxon>Teleostei</taxon>
        <taxon>Protacanthopterygii</taxon>
        <taxon>Salmoniformes</taxon>
        <taxon>Salmonidae</taxon>
        <taxon>Salmoninae</taxon>
        <taxon>Oncorhynchus</taxon>
    </lineage>
</organism>
<dbReference type="GO" id="GO:0051726">
    <property type="term" value="P:regulation of cell cycle"/>
    <property type="evidence" value="ECO:0007669"/>
    <property type="project" value="InterPro"/>
</dbReference>
<comment type="similarity">
    <text evidence="1">Belongs to the cyclin family.</text>
</comment>
<feature type="region of interest" description="Disordered" evidence="5">
    <location>
        <begin position="1"/>
        <end position="32"/>
    </location>
</feature>
<dbReference type="GO" id="GO:0051301">
    <property type="term" value="P:cell division"/>
    <property type="evidence" value="ECO:0007669"/>
    <property type="project" value="UniProtKB-KW"/>
</dbReference>
<dbReference type="PANTHER" id="PTHR22896">
    <property type="entry name" value="CDK5 AND ABL1 ENZYME SUBSTRATE 1"/>
    <property type="match status" value="1"/>
</dbReference>
<name>A0A8C7DBY0_ONCKI</name>